<dbReference type="CDD" id="cd00086">
    <property type="entry name" value="homeodomain"/>
    <property type="match status" value="1"/>
</dbReference>
<evidence type="ECO:0000256" key="6">
    <source>
        <dbReference type="ARBA" id="ARBA00038449"/>
    </source>
</evidence>
<dbReference type="GO" id="GO:0000981">
    <property type="term" value="F:DNA-binding transcription factor activity, RNA polymerase II-specific"/>
    <property type="evidence" value="ECO:0007669"/>
    <property type="project" value="InterPro"/>
</dbReference>
<keyword evidence="2" id="KW-0217">Developmental protein</keyword>
<dbReference type="InterPro" id="IPR020479">
    <property type="entry name" value="HD_metazoa"/>
</dbReference>
<dbReference type="GeneTree" id="ENSGT00940000161025"/>
<keyword evidence="11" id="KW-1185">Reference proteome</keyword>
<keyword evidence="4 7" id="KW-0371">Homeobox</keyword>
<dbReference type="PANTHER" id="PTHR46294:SF1">
    <property type="entry name" value="HOMEOBOX EVEN-SKIPPED HOMOLOG PROTEIN 2"/>
    <property type="match status" value="1"/>
</dbReference>
<reference evidence="10" key="1">
    <citation type="submission" date="2025-08" db="UniProtKB">
        <authorList>
            <consortium name="Ensembl"/>
        </authorList>
    </citation>
    <scope>IDENTIFICATION</scope>
</reference>
<comment type="similarity">
    <text evidence="6">Belongs to the even-skipped homeobox family.</text>
</comment>
<comment type="subcellular location">
    <subcellularLocation>
        <location evidence="1 7 8">Nucleus</location>
    </subcellularLocation>
</comment>
<name>A0A673WF70_SALTR</name>
<reference evidence="10" key="2">
    <citation type="submission" date="2025-09" db="UniProtKB">
        <authorList>
            <consortium name="Ensembl"/>
        </authorList>
    </citation>
    <scope>IDENTIFICATION</scope>
</reference>
<dbReference type="Ensembl" id="ENSSTUT00000007838.1">
    <property type="protein sequence ID" value="ENSSTUP00000007377.1"/>
    <property type="gene ID" value="ENSSTUG00000003571.1"/>
</dbReference>
<evidence type="ECO:0000256" key="2">
    <source>
        <dbReference type="ARBA" id="ARBA00022473"/>
    </source>
</evidence>
<dbReference type="AlphaFoldDB" id="A0A673WF70"/>
<feature type="DNA-binding region" description="Homeobox" evidence="7">
    <location>
        <begin position="100"/>
        <end position="159"/>
    </location>
</feature>
<dbReference type="SMART" id="SM00389">
    <property type="entry name" value="HOX"/>
    <property type="match status" value="1"/>
</dbReference>
<gene>
    <name evidence="10" type="primary">EVX2</name>
</gene>
<dbReference type="InterPro" id="IPR052002">
    <property type="entry name" value="Even-skipped_HD"/>
</dbReference>
<dbReference type="Proteomes" id="UP000472277">
    <property type="component" value="Chromosome 6"/>
</dbReference>
<evidence type="ECO:0000313" key="11">
    <source>
        <dbReference type="Proteomes" id="UP000472277"/>
    </source>
</evidence>
<evidence type="ECO:0000256" key="5">
    <source>
        <dbReference type="ARBA" id="ARBA00023242"/>
    </source>
</evidence>
<dbReference type="InterPro" id="IPR017970">
    <property type="entry name" value="Homeobox_CS"/>
</dbReference>
<dbReference type="Gene3D" id="1.10.10.60">
    <property type="entry name" value="Homeodomain-like"/>
    <property type="match status" value="1"/>
</dbReference>
<accession>A0A673WF70</accession>
<sequence>SRSPWEILLETLENSQRRGLMCGIRRPKASLRSSVYSTEMMSMYSEVSPYSDSDVEVGCPLLHSPDSLSDTQQKENSMKVNFILSMNGHSIGSCSSADQVRRCRTAFTREQIGILEKEFYTENYVSRPRRCELAPSLNLPETTIKVWFQNRRMKDKRQRLAMSWPRAADPTAAVAATGASSSPFPTSIRPLDTFRALSRPYSRQELLCNFRHPGLYQSPTGLASPAAAATSASVVAVVSAPSSHGPCSCLSCHNKTRLLLLAPRCKSSELTCSPTGQRSESVFLPYSAAVLSKMEGVSPD</sequence>
<dbReference type="PROSITE" id="PS00027">
    <property type="entry name" value="HOMEOBOX_1"/>
    <property type="match status" value="1"/>
</dbReference>
<protein>
    <submittedName>
        <fullName evidence="10">Even-skipped homeobox 2</fullName>
    </submittedName>
</protein>
<proteinExistence type="inferred from homology"/>
<dbReference type="GO" id="GO:0005634">
    <property type="term" value="C:nucleus"/>
    <property type="evidence" value="ECO:0007669"/>
    <property type="project" value="UniProtKB-SubCell"/>
</dbReference>
<keyword evidence="3 7" id="KW-0238">DNA-binding</keyword>
<evidence type="ECO:0000256" key="4">
    <source>
        <dbReference type="ARBA" id="ARBA00023155"/>
    </source>
</evidence>
<dbReference type="PRINTS" id="PR00024">
    <property type="entry name" value="HOMEOBOX"/>
</dbReference>
<evidence type="ECO:0000256" key="8">
    <source>
        <dbReference type="RuleBase" id="RU000682"/>
    </source>
</evidence>
<evidence type="ECO:0000256" key="7">
    <source>
        <dbReference type="PROSITE-ProRule" id="PRU00108"/>
    </source>
</evidence>
<feature type="domain" description="Homeobox" evidence="9">
    <location>
        <begin position="98"/>
        <end position="158"/>
    </location>
</feature>
<dbReference type="Pfam" id="PF00046">
    <property type="entry name" value="Homeodomain"/>
    <property type="match status" value="1"/>
</dbReference>
<dbReference type="GO" id="GO:0000978">
    <property type="term" value="F:RNA polymerase II cis-regulatory region sequence-specific DNA binding"/>
    <property type="evidence" value="ECO:0007669"/>
    <property type="project" value="TreeGrafter"/>
</dbReference>
<dbReference type="PROSITE" id="PS50071">
    <property type="entry name" value="HOMEOBOX_2"/>
    <property type="match status" value="1"/>
</dbReference>
<keyword evidence="5 7" id="KW-0539">Nucleus</keyword>
<dbReference type="PANTHER" id="PTHR46294">
    <property type="entry name" value="SEGMENTATION PROTEIN EVEN-SKIPPED"/>
    <property type="match status" value="1"/>
</dbReference>
<dbReference type="InParanoid" id="A0A673WF70"/>
<evidence type="ECO:0000259" key="9">
    <source>
        <dbReference type="PROSITE" id="PS50071"/>
    </source>
</evidence>
<dbReference type="SUPFAM" id="SSF46689">
    <property type="entry name" value="Homeodomain-like"/>
    <property type="match status" value="1"/>
</dbReference>
<dbReference type="InterPro" id="IPR009057">
    <property type="entry name" value="Homeodomain-like_sf"/>
</dbReference>
<organism evidence="10 11">
    <name type="scientific">Salmo trutta</name>
    <name type="common">Brown trout</name>
    <dbReference type="NCBI Taxonomy" id="8032"/>
    <lineage>
        <taxon>Eukaryota</taxon>
        <taxon>Metazoa</taxon>
        <taxon>Chordata</taxon>
        <taxon>Craniata</taxon>
        <taxon>Vertebrata</taxon>
        <taxon>Euteleostomi</taxon>
        <taxon>Actinopterygii</taxon>
        <taxon>Neopterygii</taxon>
        <taxon>Teleostei</taxon>
        <taxon>Protacanthopterygii</taxon>
        <taxon>Salmoniformes</taxon>
        <taxon>Salmonidae</taxon>
        <taxon>Salmoninae</taxon>
        <taxon>Salmo</taxon>
    </lineage>
</organism>
<dbReference type="InterPro" id="IPR001356">
    <property type="entry name" value="HD"/>
</dbReference>
<evidence type="ECO:0000256" key="1">
    <source>
        <dbReference type="ARBA" id="ARBA00004123"/>
    </source>
</evidence>
<evidence type="ECO:0000313" key="10">
    <source>
        <dbReference type="Ensembl" id="ENSSTUP00000007377.1"/>
    </source>
</evidence>
<evidence type="ECO:0000256" key="3">
    <source>
        <dbReference type="ARBA" id="ARBA00023125"/>
    </source>
</evidence>